<protein>
    <submittedName>
        <fullName evidence="4">2-methylcitrate dehydratase PrpD</fullName>
    </submittedName>
</protein>
<dbReference type="GO" id="GO:0016829">
    <property type="term" value="F:lyase activity"/>
    <property type="evidence" value="ECO:0007669"/>
    <property type="project" value="InterPro"/>
</dbReference>
<dbReference type="SUPFAM" id="SSF103378">
    <property type="entry name" value="2-methylcitrate dehydratase PrpD"/>
    <property type="match status" value="1"/>
</dbReference>
<dbReference type="InterPro" id="IPR042183">
    <property type="entry name" value="MmgE/PrpD_sf_1"/>
</dbReference>
<dbReference type="EMBL" id="SMAI01000001">
    <property type="protein sequence ID" value="TCT07806.1"/>
    <property type="molecule type" value="Genomic_DNA"/>
</dbReference>
<dbReference type="Pfam" id="PF03972">
    <property type="entry name" value="MmgE_PrpD_N"/>
    <property type="match status" value="1"/>
</dbReference>
<evidence type="ECO:0000313" key="4">
    <source>
        <dbReference type="EMBL" id="TCT07806.1"/>
    </source>
</evidence>
<accession>A0A4R3M4N2</accession>
<dbReference type="PANTHER" id="PTHR16943:SF8">
    <property type="entry name" value="2-METHYLCITRATE DEHYDRATASE"/>
    <property type="match status" value="1"/>
</dbReference>
<evidence type="ECO:0000259" key="3">
    <source>
        <dbReference type="Pfam" id="PF19305"/>
    </source>
</evidence>
<evidence type="ECO:0000259" key="2">
    <source>
        <dbReference type="Pfam" id="PF03972"/>
    </source>
</evidence>
<comment type="similarity">
    <text evidence="1">Belongs to the PrpD family.</text>
</comment>
<feature type="domain" description="MmgE/PrpD N-terminal" evidence="2">
    <location>
        <begin position="19"/>
        <end position="253"/>
    </location>
</feature>
<dbReference type="InterPro" id="IPR045336">
    <property type="entry name" value="MmgE_PrpD_N"/>
</dbReference>
<dbReference type="AlphaFoldDB" id="A0A4R3M4N2"/>
<dbReference type="Proteomes" id="UP000294664">
    <property type="component" value="Unassembled WGS sequence"/>
</dbReference>
<dbReference type="InterPro" id="IPR005656">
    <property type="entry name" value="MmgE_PrpD"/>
</dbReference>
<dbReference type="Gene3D" id="1.10.4100.10">
    <property type="entry name" value="2-methylcitrate dehydratase PrpD"/>
    <property type="match status" value="1"/>
</dbReference>
<sequence>MAVRPARSGGGMSGPLLRLARHVADRPADWGADLDHAAARTFVDTVACMLAGRDDPATRGVRAAFAPWTAPGPAPEVASGTRIAAPTAALVNGTAAHALDFDDVLEPAAAHASAVFVPALLALGTERGASGAQLADALLMAFDVMAAFAAAMNMAHYDRGWHTTLTFGPIAAAAGCARLMRLDAARAAVALSAATSFSSGSKRQFGSDMKPIHAGLAAQAGIVAARLAETGMSAAGEAILDGRWSFPDLFGGADMPGLGALVARLEGPPAMAAFGAWVKAYPCCASAHRPMDALKLLRQSEGFVPDAVAAVVAEVSAIVHGNLMYRDPATPMEARFSLNHCLAIVARKDRVEAADFAPAALADPDLRAFWPKVSMRIAPDLATPGAPAVGRERARLTVVLTDGRSLSETVVFPTGHPRMPMADADLAAKFDACAPATPDAAALRDLLFALPAAPDLTRITQLLAAVAAGAAQEKAPSK</sequence>
<comment type="caution">
    <text evidence="4">The sequence shown here is derived from an EMBL/GenBank/DDBJ whole genome shotgun (WGS) entry which is preliminary data.</text>
</comment>
<dbReference type="InterPro" id="IPR045337">
    <property type="entry name" value="MmgE_PrpD_C"/>
</dbReference>
<dbReference type="InterPro" id="IPR042188">
    <property type="entry name" value="MmgE/PrpD_sf_2"/>
</dbReference>
<gene>
    <name evidence="4" type="ORF">EDC64_101325</name>
</gene>
<keyword evidence="5" id="KW-1185">Reference proteome</keyword>
<evidence type="ECO:0000313" key="5">
    <source>
        <dbReference type="Proteomes" id="UP000294664"/>
    </source>
</evidence>
<name>A0A4R3M4N2_9HYPH</name>
<dbReference type="InterPro" id="IPR036148">
    <property type="entry name" value="MmgE/PrpD_sf"/>
</dbReference>
<dbReference type="OrthoDB" id="5415580at2"/>
<reference evidence="4 5" key="1">
    <citation type="submission" date="2019-03" db="EMBL/GenBank/DDBJ databases">
        <title>Genomic Encyclopedia of Type Strains, Phase IV (KMG-IV): sequencing the most valuable type-strain genomes for metagenomic binning, comparative biology and taxonomic classification.</title>
        <authorList>
            <person name="Goeker M."/>
        </authorList>
    </citation>
    <scope>NUCLEOTIDE SEQUENCE [LARGE SCALE GENOMIC DNA]</scope>
    <source>
        <strain evidence="4 5">DSM 9035</strain>
    </source>
</reference>
<dbReference type="Gene3D" id="3.30.1330.120">
    <property type="entry name" value="2-methylcitrate dehydratase PrpD"/>
    <property type="match status" value="1"/>
</dbReference>
<organism evidence="4 5">
    <name type="scientific">Aquabacter spiritensis</name>
    <dbReference type="NCBI Taxonomy" id="933073"/>
    <lineage>
        <taxon>Bacteria</taxon>
        <taxon>Pseudomonadati</taxon>
        <taxon>Pseudomonadota</taxon>
        <taxon>Alphaproteobacteria</taxon>
        <taxon>Hyphomicrobiales</taxon>
        <taxon>Xanthobacteraceae</taxon>
        <taxon>Aquabacter</taxon>
    </lineage>
</organism>
<proteinExistence type="inferred from homology"/>
<dbReference type="PANTHER" id="PTHR16943">
    <property type="entry name" value="2-METHYLCITRATE DEHYDRATASE-RELATED"/>
    <property type="match status" value="1"/>
</dbReference>
<dbReference type="Pfam" id="PF19305">
    <property type="entry name" value="MmgE_PrpD_C"/>
    <property type="match status" value="1"/>
</dbReference>
<evidence type="ECO:0000256" key="1">
    <source>
        <dbReference type="ARBA" id="ARBA00006174"/>
    </source>
</evidence>
<feature type="domain" description="MmgE/PrpD C-terminal" evidence="3">
    <location>
        <begin position="281"/>
        <end position="438"/>
    </location>
</feature>